<keyword evidence="2" id="KW-1185">Reference proteome</keyword>
<dbReference type="EMBL" id="JANQBD010000012">
    <property type="protein sequence ID" value="MCR8633011.1"/>
    <property type="molecule type" value="Genomic_DNA"/>
</dbReference>
<evidence type="ECO:0000313" key="1">
    <source>
        <dbReference type="EMBL" id="MCR8633011.1"/>
    </source>
</evidence>
<protein>
    <submittedName>
        <fullName evidence="1">Uncharacterized protein</fullName>
    </submittedName>
</protein>
<comment type="caution">
    <text evidence="1">The sequence shown here is derived from an EMBL/GenBank/DDBJ whole genome shotgun (WGS) entry which is preliminary data.</text>
</comment>
<dbReference type="RefSeq" id="WP_258214589.1">
    <property type="nucleotide sequence ID" value="NZ_JANQBD010000012.1"/>
</dbReference>
<dbReference type="Proteomes" id="UP001300012">
    <property type="component" value="Unassembled WGS sequence"/>
</dbReference>
<reference evidence="1 2" key="1">
    <citation type="submission" date="2022-08" db="EMBL/GenBank/DDBJ databases">
        <title>Paenibacillus endoradicis sp. nov., Paenibacillus radicibacter sp. nov and Paenibacillus pararadicis sp. nov., three cold-adapted plant growth-promoting bacteria isolated from root of Larix gmelinii in Great Khingan.</title>
        <authorList>
            <person name="Xue H."/>
        </authorList>
    </citation>
    <scope>NUCLEOTIDE SEQUENCE [LARGE SCALE GENOMIC DNA]</scope>
    <source>
        <strain evidence="1 2">N5-1-1-5</strain>
    </source>
</reference>
<accession>A0ABT1YIJ8</accession>
<sequence>MNRTFQRWVCNRYFIMYPDLPTAMLPQLNNVFMLLDAHVRNIVILQKSGQGIHEMNAGVNNRRASYYLRRQEALLNRGCS</sequence>
<gene>
    <name evidence="1" type="ORF">NV381_17555</name>
</gene>
<proteinExistence type="predicted"/>
<name>A0ABT1YIJ8_9BACL</name>
<evidence type="ECO:0000313" key="2">
    <source>
        <dbReference type="Proteomes" id="UP001300012"/>
    </source>
</evidence>
<organism evidence="1 2">
    <name type="scientific">Paenibacillus radicis</name>
    <name type="common">ex Xue et al. 2023</name>
    <dbReference type="NCBI Taxonomy" id="2972489"/>
    <lineage>
        <taxon>Bacteria</taxon>
        <taxon>Bacillati</taxon>
        <taxon>Bacillota</taxon>
        <taxon>Bacilli</taxon>
        <taxon>Bacillales</taxon>
        <taxon>Paenibacillaceae</taxon>
        <taxon>Paenibacillus</taxon>
    </lineage>
</organism>